<dbReference type="AlphaFoldDB" id="A0A516SIG4"/>
<accession>A0A516SIG4</accession>
<proteinExistence type="predicted"/>
<organism evidence="2 3">
    <name type="scientific">Chitinimonas arctica</name>
    <dbReference type="NCBI Taxonomy" id="2594795"/>
    <lineage>
        <taxon>Bacteria</taxon>
        <taxon>Pseudomonadati</taxon>
        <taxon>Pseudomonadota</taxon>
        <taxon>Betaproteobacteria</taxon>
        <taxon>Neisseriales</taxon>
        <taxon>Chitinibacteraceae</taxon>
        <taxon>Chitinimonas</taxon>
    </lineage>
</organism>
<evidence type="ECO:0000313" key="3">
    <source>
        <dbReference type="Proteomes" id="UP000317550"/>
    </source>
</evidence>
<dbReference type="RefSeq" id="WP_144279331.1">
    <property type="nucleotide sequence ID" value="NZ_CP041730.1"/>
</dbReference>
<sequence>MAIITSGIDLAKNVFAVHGVVETAQFDYIRLYDHHRRHSALGHLTPTAFEQRQPALEPVLQ</sequence>
<gene>
    <name evidence="2" type="ORF">FNU76_17215</name>
</gene>
<dbReference type="Pfam" id="PF13333">
    <property type="entry name" value="rve_2"/>
    <property type="match status" value="1"/>
</dbReference>
<evidence type="ECO:0000259" key="1">
    <source>
        <dbReference type="Pfam" id="PF13333"/>
    </source>
</evidence>
<dbReference type="GO" id="GO:0015074">
    <property type="term" value="P:DNA integration"/>
    <property type="evidence" value="ECO:0007669"/>
    <property type="project" value="InterPro"/>
</dbReference>
<reference evidence="3" key="1">
    <citation type="submission" date="2019-07" db="EMBL/GenBank/DDBJ databases">
        <title>Chitinimonas sp. nov., isolated from Ny-Alesund, arctica soil.</title>
        <authorList>
            <person name="Xu Q."/>
            <person name="Peng F."/>
        </authorList>
    </citation>
    <scope>NUCLEOTIDE SEQUENCE [LARGE SCALE GENOMIC DNA]</scope>
    <source>
        <strain evidence="3">R3-44</strain>
    </source>
</reference>
<name>A0A516SIG4_9NEIS</name>
<feature type="domain" description="Integrase catalytic" evidence="1">
    <location>
        <begin position="16"/>
        <end position="52"/>
    </location>
</feature>
<keyword evidence="3" id="KW-1185">Reference proteome</keyword>
<dbReference type="KEGG" id="cari:FNU76_17215"/>
<protein>
    <recommendedName>
        <fullName evidence="1">Integrase catalytic domain-containing protein</fullName>
    </recommendedName>
</protein>
<dbReference type="InterPro" id="IPR001584">
    <property type="entry name" value="Integrase_cat-core"/>
</dbReference>
<dbReference type="EMBL" id="CP041730">
    <property type="protein sequence ID" value="QDQ27944.1"/>
    <property type="molecule type" value="Genomic_DNA"/>
</dbReference>
<dbReference type="OrthoDB" id="4281720at2"/>
<dbReference type="Proteomes" id="UP000317550">
    <property type="component" value="Chromosome"/>
</dbReference>
<evidence type="ECO:0000313" key="2">
    <source>
        <dbReference type="EMBL" id="QDQ27944.1"/>
    </source>
</evidence>